<feature type="compositionally biased region" description="Acidic residues" evidence="2">
    <location>
        <begin position="305"/>
        <end position="315"/>
    </location>
</feature>
<feature type="compositionally biased region" description="Low complexity" evidence="2">
    <location>
        <begin position="893"/>
        <end position="908"/>
    </location>
</feature>
<evidence type="ECO:0000256" key="2">
    <source>
        <dbReference type="SAM" id="MobiDB-lite"/>
    </source>
</evidence>
<keyword evidence="1" id="KW-0175">Coiled coil</keyword>
<feature type="region of interest" description="Disordered" evidence="2">
    <location>
        <begin position="515"/>
        <end position="624"/>
    </location>
</feature>
<feature type="compositionally biased region" description="Polar residues" evidence="2">
    <location>
        <begin position="1079"/>
        <end position="1088"/>
    </location>
</feature>
<feature type="region of interest" description="Disordered" evidence="2">
    <location>
        <begin position="228"/>
        <end position="379"/>
    </location>
</feature>
<feature type="region of interest" description="Disordered" evidence="2">
    <location>
        <begin position="78"/>
        <end position="208"/>
    </location>
</feature>
<feature type="compositionally biased region" description="Low complexity" evidence="2">
    <location>
        <begin position="232"/>
        <end position="258"/>
    </location>
</feature>
<evidence type="ECO:0000256" key="1">
    <source>
        <dbReference type="SAM" id="Coils"/>
    </source>
</evidence>
<feature type="compositionally biased region" description="Polar residues" evidence="2">
    <location>
        <begin position="694"/>
        <end position="716"/>
    </location>
</feature>
<dbReference type="HOGENOM" id="CLU_244176_0_0_1"/>
<feature type="compositionally biased region" description="Polar residues" evidence="2">
    <location>
        <begin position="825"/>
        <end position="847"/>
    </location>
</feature>
<protein>
    <submittedName>
        <fullName evidence="3">Uncharacterized protein</fullName>
    </submittedName>
</protein>
<feature type="compositionally biased region" description="Pro residues" evidence="2">
    <location>
        <begin position="555"/>
        <end position="567"/>
    </location>
</feature>
<feature type="compositionally biased region" description="Polar residues" evidence="2">
    <location>
        <begin position="194"/>
        <end position="203"/>
    </location>
</feature>
<feature type="compositionally biased region" description="Low complexity" evidence="2">
    <location>
        <begin position="1163"/>
        <end position="1180"/>
    </location>
</feature>
<feature type="compositionally biased region" description="Polar residues" evidence="2">
    <location>
        <begin position="466"/>
        <end position="496"/>
    </location>
</feature>
<feature type="region of interest" description="Disordered" evidence="2">
    <location>
        <begin position="395"/>
        <end position="497"/>
    </location>
</feature>
<feature type="compositionally biased region" description="Basic and acidic residues" evidence="2">
    <location>
        <begin position="153"/>
        <end position="165"/>
    </location>
</feature>
<feature type="compositionally biased region" description="Polar residues" evidence="2">
    <location>
        <begin position="1040"/>
        <end position="1054"/>
    </location>
</feature>
<feature type="compositionally biased region" description="Low complexity" evidence="2">
    <location>
        <begin position="1130"/>
        <end position="1152"/>
    </location>
</feature>
<organism evidence="3 4">
    <name type="scientific">Drechslerella stenobrocha 248</name>
    <dbReference type="NCBI Taxonomy" id="1043628"/>
    <lineage>
        <taxon>Eukaryota</taxon>
        <taxon>Fungi</taxon>
        <taxon>Dikarya</taxon>
        <taxon>Ascomycota</taxon>
        <taxon>Pezizomycotina</taxon>
        <taxon>Orbiliomycetes</taxon>
        <taxon>Orbiliales</taxon>
        <taxon>Orbiliaceae</taxon>
        <taxon>Drechslerella</taxon>
    </lineage>
</organism>
<accession>W7IHR7</accession>
<name>W7IHR7_9PEZI</name>
<feature type="region of interest" description="Disordered" evidence="2">
    <location>
        <begin position="938"/>
        <end position="1400"/>
    </location>
</feature>
<proteinExistence type="predicted"/>
<feature type="compositionally biased region" description="Polar residues" evidence="2">
    <location>
        <begin position="86"/>
        <end position="98"/>
    </location>
</feature>
<dbReference type="Proteomes" id="UP000024837">
    <property type="component" value="Unassembled WGS sequence"/>
</dbReference>
<feature type="compositionally biased region" description="Polar residues" evidence="2">
    <location>
        <begin position="429"/>
        <end position="441"/>
    </location>
</feature>
<dbReference type="EMBL" id="KI966371">
    <property type="protein sequence ID" value="EWC48810.1"/>
    <property type="molecule type" value="Genomic_DNA"/>
</dbReference>
<gene>
    <name evidence="3" type="ORF">DRE_00115</name>
</gene>
<feature type="compositionally biased region" description="Low complexity" evidence="2">
    <location>
        <begin position="788"/>
        <end position="803"/>
    </location>
</feature>
<feature type="compositionally biased region" description="Low complexity" evidence="2">
    <location>
        <begin position="1290"/>
        <end position="1305"/>
    </location>
</feature>
<feature type="compositionally biased region" description="Pro residues" evidence="2">
    <location>
        <begin position="1338"/>
        <end position="1355"/>
    </location>
</feature>
<feature type="region of interest" description="Disordered" evidence="2">
    <location>
        <begin position="640"/>
        <end position="922"/>
    </location>
</feature>
<feature type="compositionally biased region" description="Basic and acidic residues" evidence="2">
    <location>
        <begin position="988"/>
        <end position="1003"/>
    </location>
</feature>
<keyword evidence="4" id="KW-1185">Reference proteome</keyword>
<feature type="compositionally biased region" description="Low complexity" evidence="2">
    <location>
        <begin position="1089"/>
        <end position="1122"/>
    </location>
</feature>
<dbReference type="OrthoDB" id="5408734at2759"/>
<evidence type="ECO:0000313" key="3">
    <source>
        <dbReference type="EMBL" id="EWC48810.1"/>
    </source>
</evidence>
<evidence type="ECO:0000313" key="4">
    <source>
        <dbReference type="Proteomes" id="UP000024837"/>
    </source>
</evidence>
<feature type="coiled-coil region" evidence="1">
    <location>
        <begin position="32"/>
        <end position="73"/>
    </location>
</feature>
<reference evidence="3 4" key="1">
    <citation type="submission" date="2013-05" db="EMBL/GenBank/DDBJ databases">
        <title>Drechslerella stenobrocha genome reveals carnivorous origination and mechanical trapping mechanism of predatory fungi.</title>
        <authorList>
            <person name="Liu X."/>
            <person name="Zhang W."/>
            <person name="Liu K."/>
        </authorList>
    </citation>
    <scope>NUCLEOTIDE SEQUENCE [LARGE SCALE GENOMIC DNA]</scope>
    <source>
        <strain evidence="3 4">248</strain>
    </source>
</reference>
<sequence length="1400" mass="147756">MSSSDDSKLPTSTLARSFSAQLNDIFLLDETLVSKEKEVEQKKLELTQQNAELDALEARLKFAEEQLAKQSRRISLIISDTPPTPANTEVGNPLATNKSPRRRNPIPAFGEAPVELGNGNGYGEGGQDIATESASEPSKKDNPVVLQAPRALPVERGEIEARGEEYTWDEWDGGGREGGLVTGGEGDREAIRGTSGSTRSTFASPDVTEDEDAIQITFDQKLVRLSDRQGKPGAIPAQPPRAQATAQQQQPTFPAVTAIERRDEYGTPDPENVELYDASPANAAAGGHIRPDGNGDDQATGDLIDQYDYESEGDDGSGQASIAGFEIDHIPQSGLRQAFPNTEIAAASRPDRSDAMPRPVLESNSTGDKPASEMAPKFQEDANTKFLVSNLSAFAQPRPRPAGAITKTELPPLPGQTADIPKRKPVRGSNESFAPQMTTIAASAAPIHPPDRPPTPPSKAPRSIANMASLQQDYNRSNSSIASTPGEDSSRPSVQVSVAERGFGGLLKMKKSLQGLRKKVQTVASPVSPPADQQRMFSAGSPSYPPAEAKSRDGPPMPPMPPIPPEKPAATAVPSEHREPASPPPQVPSESAAQSDVFDRVQAEINSQQSDEPSPRKFEAKHKKAVEAIAKFSGRMAALRAMRKGENREGAPSSQEPPLAAWETERRTNQPDGPLSPPHSAYAQHAAQIPHPVPSQTGPPQSNGYPSNGFVNGQNPISPPQLPVKDDALPALPGNQLPPRPPSKSGAPLSSDGVSASENTTERPPRTTSMKPLGLSIFPNKPTGSLGLSFDLDTTSSFTTSFSPAQEEEPQPSIQQAQADAVEGSQPTKPFQLQLSESFNLAVTGNQTGPGLAPPPSPGLTLGRGGRTETYSFLGDYYFGGDDHQAEDESDGPSSAPSLALSQPSEPQGVEAQETGRSKDFRIKSFAPFNLGDLSADLSFDSFGIGESEAPPPPPVPKLPTGIAGPSPPQFSSSTPPTAVPRLPLVPQKKEPALPDPLLERSPPKKSLPDVPKAVQRVPSKPELRDAYQTPAQTVAHRSILTSSVSVGRDSTGSPPLPMKDIPEEGPYPSAKPKPMSLERSSLSGAQNGPSSAPASMPPGRAGHASSGPSSVRSSSGTTDPSAAASTPRTSLSSGINGSASSAPSSATRIPSGEQGYYPTRMSSSQGYQQSQHSPSRDSGSGPGPAPREAQWAQDIHSDHRRRPSARAGCDHADRCRHDRRPPRSRKDEGHHHPAALHQPSACAATHGCKAHRGRGPPMPMSAPLSGPGSRPGSRAQSPFRHPPVSHNFNGPPRGMPGPRRNSGGSNTGSRRPSMSDMDMDVALGMGQVPGQERRYRPPPQMRGGRPPPPGPMPPSSGGGGRGLKSLTAGGISYPGLDDFGAMDRGRMPAPSMPRREEIA</sequence>